<proteinExistence type="predicted"/>
<keyword evidence="3 4" id="KW-0862">Zinc</keyword>
<accession>A0A0B0N7B5</accession>
<reference evidence="9" key="1">
    <citation type="submission" date="2014-09" db="EMBL/GenBank/DDBJ databases">
        <authorList>
            <person name="Mudge J."/>
            <person name="Ramaraj T."/>
            <person name="Lindquist I.E."/>
            <person name="Bharti A.K."/>
            <person name="Sundararajan A."/>
            <person name="Cameron C.T."/>
            <person name="Woodward J.E."/>
            <person name="May G.D."/>
            <person name="Brubaker C."/>
            <person name="Broadhvest J."/>
            <person name="Wilkins T.A."/>
        </authorList>
    </citation>
    <scope>NUCLEOTIDE SEQUENCE</scope>
    <source>
        <strain evidence="9">cv. AKA8401</strain>
    </source>
</reference>
<evidence type="ECO:0000256" key="4">
    <source>
        <dbReference type="PROSITE-ProRule" id="PRU00723"/>
    </source>
</evidence>
<feature type="transmembrane region" description="Helical" evidence="6">
    <location>
        <begin position="227"/>
        <end position="252"/>
    </location>
</feature>
<feature type="compositionally biased region" description="Polar residues" evidence="5">
    <location>
        <begin position="582"/>
        <end position="596"/>
    </location>
</feature>
<gene>
    <name evidence="8" type="ORF">F383_33371</name>
</gene>
<dbReference type="InterPro" id="IPR000571">
    <property type="entry name" value="Znf_CCCH"/>
</dbReference>
<keyword evidence="6" id="KW-1133">Transmembrane helix</keyword>
<evidence type="ECO:0000256" key="6">
    <source>
        <dbReference type="SAM" id="Phobius"/>
    </source>
</evidence>
<dbReference type="PANTHER" id="PTHR31133">
    <property type="entry name" value="MEMBRANE PROTEIN"/>
    <property type="match status" value="1"/>
</dbReference>
<feature type="domain" description="C3H1-type" evidence="7">
    <location>
        <begin position="655"/>
        <end position="683"/>
    </location>
</feature>
<dbReference type="SUPFAM" id="SSF90229">
    <property type="entry name" value="CCCH zinc finger"/>
    <property type="match status" value="4"/>
</dbReference>
<dbReference type="SMART" id="SM00356">
    <property type="entry name" value="ZnF_C3H1"/>
    <property type="match status" value="5"/>
</dbReference>
<dbReference type="InterPro" id="IPR040229">
    <property type="entry name" value="At3g27390-like"/>
</dbReference>
<feature type="zinc finger region" description="C3H1-type" evidence="4">
    <location>
        <begin position="759"/>
        <end position="787"/>
    </location>
</feature>
<feature type="transmembrane region" description="Helical" evidence="6">
    <location>
        <begin position="34"/>
        <end position="55"/>
    </location>
</feature>
<feature type="zinc finger region" description="C3H1-type" evidence="4">
    <location>
        <begin position="810"/>
        <end position="838"/>
    </location>
</feature>
<feature type="zinc finger region" description="C3H1-type" evidence="4">
    <location>
        <begin position="699"/>
        <end position="727"/>
    </location>
</feature>
<evidence type="ECO:0000313" key="8">
    <source>
        <dbReference type="EMBL" id="KHG07006.1"/>
    </source>
</evidence>
<dbReference type="InterPro" id="IPR036855">
    <property type="entry name" value="Znf_CCCH_sf"/>
</dbReference>
<evidence type="ECO:0000256" key="5">
    <source>
        <dbReference type="SAM" id="MobiDB-lite"/>
    </source>
</evidence>
<feature type="zinc finger region" description="C3H1-type" evidence="4">
    <location>
        <begin position="655"/>
        <end position="683"/>
    </location>
</feature>
<dbReference type="AlphaFoldDB" id="A0A0B0N7B5"/>
<dbReference type="Pfam" id="PF00642">
    <property type="entry name" value="zf-CCCH"/>
    <property type="match status" value="4"/>
</dbReference>
<feature type="transmembrane region" description="Helical" evidence="6">
    <location>
        <begin position="174"/>
        <end position="207"/>
    </location>
</feature>
<feature type="region of interest" description="Disordered" evidence="5">
    <location>
        <begin position="516"/>
        <end position="596"/>
    </location>
</feature>
<feature type="compositionally biased region" description="Low complexity" evidence="5">
    <location>
        <begin position="520"/>
        <end position="533"/>
    </location>
</feature>
<dbReference type="EMBL" id="JRRC01464809">
    <property type="protein sequence ID" value="KHG07006.1"/>
    <property type="molecule type" value="Genomic_DNA"/>
</dbReference>
<dbReference type="PROSITE" id="PS50103">
    <property type="entry name" value="ZF_C3H1"/>
    <property type="match status" value="5"/>
</dbReference>
<keyword evidence="6" id="KW-0812">Transmembrane</keyword>
<comment type="caution">
    <text evidence="8">The sequence shown here is derived from an EMBL/GenBank/DDBJ whole genome shotgun (WGS) entry which is preliminary data.</text>
</comment>
<dbReference type="PANTHER" id="PTHR31133:SF3">
    <property type="entry name" value="TRANSMEMBRANE PROTEIN"/>
    <property type="match status" value="1"/>
</dbReference>
<feature type="domain" description="C3H1-type" evidence="7">
    <location>
        <begin position="810"/>
        <end position="838"/>
    </location>
</feature>
<sequence>MEPPKGFLATLWNFICFLPYFIGLLLLGTIKGIIFCSPICLIMTIGNSSVILGLLPYHCYFTYYSIVSTKLLGPFLKLAICIFLPVVLILWVVVGIVGSILGGILYGFLSPMFATFDAVGEGKTNVFIHCFYDGTWSTIKGSFTVVKDFKDVCVHSYYSFMEELRQKNGQYYEIRFLCLLPALIAAVLGFLVDFPMISLIALCKSPYMLVKGWHRLFHDLVGREGPFLETICVPFAGLAILLWPLAVIGAVLGSIVSSIFLGAYAAVIVYQESSFWYGLCYIVASLSIYDEYSTDVLDMPEGSCLPRPRYRRHRNESFSKSDSFRPPARIDSLTNARLDLNPLQLLEGLFKECHVHGEKMVSEGLITSKDIDDAKSIKGSRVVSIGLPAYCFLQALLRSVDANRLGILLSDNTEITATNRPKDSFFDWFLNPFLILKEQIRAENLSPEEKDYLGKLVLLCGDAARLKNIGSPPESERKRAELDALARRLQGITKSVSRYPTFRRHFEEFVNKLSEDLSKDSGSSNSSRSSNRSHQSKNTVLRFFSSRSFKRSSSQNMSDQESQSKKMGSYEEHSPVLRETPNETQPESLSGFNSNTLLSNLYPGREKQEESIVRDLRSVTLEENDWNGYGDNNNNSNENLQVEWQNGKNYQYPLRPYAENCSFYLKSGNCKFGSCCKFNHPIPRTIKDKENHLGLATDQKRQIECKYYRATGGCKYGNACRYRHSNEDYVLAPLEVNSLALPFQVDINEKSEKDGFAEQTGQIECKYYLSPGGCKYGKACRYSHSKEKSRYLEKSELPPPELNFLGLPIRMLEKECPYYMRNGSCAYGSSCRFNHPDPTAAEGSSTFRLDPSGSGDHSPGNYNGGSDALPSTEPTAPSLSLNMMSNEHLKCLNQNSAYAHGVHANSEWSGHQEKTSDPYLAPSIDKEIKTLDISELHQEQIQVHEFPERPGEPECPYFMKTGSCKYKSACKFHHPKTRLPKPILSNAGLPLRPQNQSHWCILLDNLFTYHSILLCRIEEYVGTMKNLGSASMEASVIFTIQRISSNGTVTVDSIP</sequence>
<keyword evidence="9" id="KW-1185">Reference proteome</keyword>
<feature type="region of interest" description="Disordered" evidence="5">
    <location>
        <begin position="840"/>
        <end position="879"/>
    </location>
</feature>
<organism evidence="8 9">
    <name type="scientific">Gossypium arboreum</name>
    <name type="common">Tree cotton</name>
    <name type="synonym">Gossypium nanking</name>
    <dbReference type="NCBI Taxonomy" id="29729"/>
    <lineage>
        <taxon>Eukaryota</taxon>
        <taxon>Viridiplantae</taxon>
        <taxon>Streptophyta</taxon>
        <taxon>Embryophyta</taxon>
        <taxon>Tracheophyta</taxon>
        <taxon>Spermatophyta</taxon>
        <taxon>Magnoliopsida</taxon>
        <taxon>eudicotyledons</taxon>
        <taxon>Gunneridae</taxon>
        <taxon>Pentapetalae</taxon>
        <taxon>rosids</taxon>
        <taxon>malvids</taxon>
        <taxon>Malvales</taxon>
        <taxon>Malvaceae</taxon>
        <taxon>Malvoideae</taxon>
        <taxon>Gossypium</taxon>
    </lineage>
</organism>
<feature type="domain" description="C3H1-type" evidence="7">
    <location>
        <begin position="759"/>
        <end position="787"/>
    </location>
</feature>
<feature type="zinc finger region" description="C3H1-type" evidence="4">
    <location>
        <begin position="949"/>
        <end position="977"/>
    </location>
</feature>
<keyword evidence="1 4" id="KW-0479">Metal-binding</keyword>
<feature type="transmembrane region" description="Helical" evidence="6">
    <location>
        <begin position="259"/>
        <end position="279"/>
    </location>
</feature>
<evidence type="ECO:0000256" key="3">
    <source>
        <dbReference type="ARBA" id="ARBA00022833"/>
    </source>
</evidence>
<feature type="domain" description="C3H1-type" evidence="7">
    <location>
        <begin position="949"/>
        <end position="977"/>
    </location>
</feature>
<keyword evidence="6" id="KW-0472">Membrane</keyword>
<feature type="compositionally biased region" description="Basic and acidic residues" evidence="5">
    <location>
        <begin position="562"/>
        <end position="576"/>
    </location>
</feature>
<dbReference type="Pfam" id="PF14608">
    <property type="entry name" value="zf-CCCH_2"/>
    <property type="match status" value="1"/>
</dbReference>
<evidence type="ECO:0000256" key="1">
    <source>
        <dbReference type="ARBA" id="ARBA00022723"/>
    </source>
</evidence>
<protein>
    <recommendedName>
        <fullName evidence="7">C3H1-type domain-containing protein</fullName>
    </recommendedName>
</protein>
<evidence type="ECO:0000259" key="7">
    <source>
        <dbReference type="PROSITE" id="PS50103"/>
    </source>
</evidence>
<feature type="compositionally biased region" description="Low complexity" evidence="5">
    <location>
        <begin position="542"/>
        <end position="554"/>
    </location>
</feature>
<dbReference type="Gene3D" id="4.10.1000.10">
    <property type="entry name" value="Zinc finger, CCCH-type"/>
    <property type="match status" value="3"/>
</dbReference>
<dbReference type="GO" id="GO:0008270">
    <property type="term" value="F:zinc ion binding"/>
    <property type="evidence" value="ECO:0007669"/>
    <property type="project" value="UniProtKB-KW"/>
</dbReference>
<feature type="domain" description="C3H1-type" evidence="7">
    <location>
        <begin position="699"/>
        <end position="727"/>
    </location>
</feature>
<evidence type="ECO:0000256" key="2">
    <source>
        <dbReference type="ARBA" id="ARBA00022771"/>
    </source>
</evidence>
<feature type="transmembrane region" description="Helical" evidence="6">
    <location>
        <begin position="75"/>
        <end position="108"/>
    </location>
</feature>
<name>A0A0B0N7B5_GOSAR</name>
<keyword evidence="2 4" id="KW-0863">Zinc-finger</keyword>
<evidence type="ECO:0000313" key="9">
    <source>
        <dbReference type="Proteomes" id="UP000032142"/>
    </source>
</evidence>
<feature type="transmembrane region" description="Helical" evidence="6">
    <location>
        <begin position="6"/>
        <end position="27"/>
    </location>
</feature>
<dbReference type="Proteomes" id="UP000032142">
    <property type="component" value="Unassembled WGS sequence"/>
</dbReference>